<keyword evidence="4" id="KW-0997">Cell inner membrane</keyword>
<evidence type="ECO:0000256" key="5">
    <source>
        <dbReference type="ARBA" id="ARBA00022692"/>
    </source>
</evidence>
<keyword evidence="10" id="KW-0503">Monooxygenase</keyword>
<evidence type="ECO:0000256" key="1">
    <source>
        <dbReference type="ARBA" id="ARBA00004429"/>
    </source>
</evidence>
<keyword evidence="7 12" id="KW-1133">Transmembrane helix</keyword>
<keyword evidence="9" id="KW-0408">Iron</keyword>
<evidence type="ECO:0000313" key="15">
    <source>
        <dbReference type="Proteomes" id="UP000196475"/>
    </source>
</evidence>
<dbReference type="InterPro" id="IPR005804">
    <property type="entry name" value="FA_desaturase_dom"/>
</dbReference>
<feature type="transmembrane region" description="Helical" evidence="12">
    <location>
        <begin position="92"/>
        <end position="114"/>
    </location>
</feature>
<dbReference type="Proteomes" id="UP000196475">
    <property type="component" value="Unassembled WGS sequence"/>
</dbReference>
<evidence type="ECO:0000256" key="6">
    <source>
        <dbReference type="ARBA" id="ARBA00022723"/>
    </source>
</evidence>
<feature type="transmembrane region" description="Helical" evidence="12">
    <location>
        <begin position="28"/>
        <end position="46"/>
    </location>
</feature>
<feature type="domain" description="Fatty acid desaturase" evidence="13">
    <location>
        <begin position="95"/>
        <end position="302"/>
    </location>
</feature>
<evidence type="ECO:0000256" key="7">
    <source>
        <dbReference type="ARBA" id="ARBA00022989"/>
    </source>
</evidence>
<evidence type="ECO:0000256" key="4">
    <source>
        <dbReference type="ARBA" id="ARBA00022519"/>
    </source>
</evidence>
<feature type="transmembrane region" description="Helical" evidence="12">
    <location>
        <begin position="58"/>
        <end position="80"/>
    </location>
</feature>
<proteinExistence type="inferred from homology"/>
<evidence type="ECO:0000259" key="13">
    <source>
        <dbReference type="Pfam" id="PF00487"/>
    </source>
</evidence>
<name>A0A1Y3PBL4_9BACI</name>
<keyword evidence="5 12" id="KW-0812">Transmembrane</keyword>
<organism evidence="14 15">
    <name type="scientific">Bacillus thermozeamaize</name>
    <dbReference type="NCBI Taxonomy" id="230954"/>
    <lineage>
        <taxon>Bacteria</taxon>
        <taxon>Bacillati</taxon>
        <taxon>Bacillota</taxon>
        <taxon>Bacilli</taxon>
        <taxon>Bacillales</taxon>
        <taxon>Bacillaceae</taxon>
        <taxon>Bacillus</taxon>
    </lineage>
</organism>
<reference evidence="15" key="1">
    <citation type="submission" date="2016-06" db="EMBL/GenBank/DDBJ databases">
        <authorList>
            <person name="Nascimento L."/>
            <person name="Pereira R.V."/>
            <person name="Martins L.F."/>
            <person name="Quaggio R.B."/>
            <person name="Silva A.M."/>
            <person name="Setubal J.C."/>
        </authorList>
    </citation>
    <scope>NUCLEOTIDE SEQUENCE [LARGE SCALE GENOMIC DNA]</scope>
</reference>
<evidence type="ECO:0000256" key="8">
    <source>
        <dbReference type="ARBA" id="ARBA00023002"/>
    </source>
</evidence>
<evidence type="ECO:0000313" key="14">
    <source>
        <dbReference type="EMBL" id="OUM84731.1"/>
    </source>
</evidence>
<dbReference type="InterPro" id="IPR033885">
    <property type="entry name" value="AlkB/XylM"/>
</dbReference>
<evidence type="ECO:0000256" key="3">
    <source>
        <dbReference type="ARBA" id="ARBA00022475"/>
    </source>
</evidence>
<dbReference type="Pfam" id="PF00487">
    <property type="entry name" value="FA_desaturase"/>
    <property type="match status" value="1"/>
</dbReference>
<protein>
    <recommendedName>
        <fullName evidence="13">Fatty acid desaturase domain-containing protein</fullName>
    </recommendedName>
</protein>
<dbReference type="GO" id="GO:0006629">
    <property type="term" value="P:lipid metabolic process"/>
    <property type="evidence" value="ECO:0007669"/>
    <property type="project" value="InterPro"/>
</dbReference>
<keyword evidence="3" id="KW-1003">Cell membrane</keyword>
<dbReference type="PANTHER" id="PTHR38674:SF1">
    <property type="entry name" value="ALKANE 1-MONOOXYGENASE 1"/>
    <property type="match status" value="1"/>
</dbReference>
<feature type="transmembrane region" description="Helical" evidence="12">
    <location>
        <begin position="310"/>
        <end position="330"/>
    </location>
</feature>
<feature type="transmembrane region" description="Helical" evidence="12">
    <location>
        <begin position="211"/>
        <end position="234"/>
    </location>
</feature>
<dbReference type="EMBL" id="LZRT01000121">
    <property type="protein sequence ID" value="OUM84731.1"/>
    <property type="molecule type" value="Genomic_DNA"/>
</dbReference>
<dbReference type="AlphaFoldDB" id="A0A1Y3PBL4"/>
<comment type="caution">
    <text evidence="14">The sequence shown here is derived from an EMBL/GenBank/DDBJ whole genome shotgun (WGS) entry which is preliminary data.</text>
</comment>
<dbReference type="GO" id="GO:0004497">
    <property type="term" value="F:monooxygenase activity"/>
    <property type="evidence" value="ECO:0007669"/>
    <property type="project" value="UniProtKB-KW"/>
</dbReference>
<dbReference type="PANTHER" id="PTHR38674">
    <property type="entry name" value="ALKANE 1-MONOOXYGENASE 1"/>
    <property type="match status" value="1"/>
</dbReference>
<keyword evidence="6" id="KW-0479">Metal-binding</keyword>
<keyword evidence="11 12" id="KW-0472">Membrane</keyword>
<dbReference type="GO" id="GO:0046872">
    <property type="term" value="F:metal ion binding"/>
    <property type="evidence" value="ECO:0007669"/>
    <property type="project" value="UniProtKB-KW"/>
</dbReference>
<evidence type="ECO:0000256" key="9">
    <source>
        <dbReference type="ARBA" id="ARBA00023004"/>
    </source>
</evidence>
<comment type="subcellular location">
    <subcellularLocation>
        <location evidence="1">Cell inner membrane</location>
        <topology evidence="1">Multi-pass membrane protein</topology>
    </subcellularLocation>
</comment>
<accession>A0A1Y3PBL4</accession>
<dbReference type="GO" id="GO:0005886">
    <property type="term" value="C:plasma membrane"/>
    <property type="evidence" value="ECO:0007669"/>
    <property type="project" value="UniProtKB-SubCell"/>
</dbReference>
<gene>
    <name evidence="14" type="ORF">BAA01_06165</name>
</gene>
<feature type="transmembrane region" description="Helical" evidence="12">
    <location>
        <begin position="7"/>
        <end position="22"/>
    </location>
</feature>
<evidence type="ECO:0000256" key="2">
    <source>
        <dbReference type="ARBA" id="ARBA00010823"/>
    </source>
</evidence>
<evidence type="ECO:0000256" key="12">
    <source>
        <dbReference type="SAM" id="Phobius"/>
    </source>
</evidence>
<comment type="similarity">
    <text evidence="2">Belongs to the fatty acid desaturase type 1 family. AlkB subfamily.</text>
</comment>
<evidence type="ECO:0000256" key="11">
    <source>
        <dbReference type="ARBA" id="ARBA00023136"/>
    </source>
</evidence>
<keyword evidence="8" id="KW-0560">Oxidoreductase</keyword>
<evidence type="ECO:0000256" key="10">
    <source>
        <dbReference type="ARBA" id="ARBA00023033"/>
    </source>
</evidence>
<sequence>MDHIRYFLNTILVLVGIAGYILGGQWVWIGSVGVFIFLLLGELAIGQDEGIRNVKYPWIADLHLYLHLPLMILLYAAYAWRIKEGFNEPTTAMTILAYAGCVITAMFMAAVPNVGIAHELWHRKGTFQRNLGYIMGVFWGDPTRDLAHVYTHHIHVGTPKDSDTAYRGETVYAFALRATFGALRDAFRIEREFQKKRGRSIWSLRSRITQAILLLALVIGSFYYVAGWLGAALVTTNLILAKMLVEIFNYTQHYGLIRVEGTPIKDHHAWEHRTPFTRIAGSEITTHAHHHLDSDVPHYALKPSAIDNRMPTILLCFLMSFVPPLWFWFVKKKLKKIDLLYASPEERELAKKANEKAGWPNWFEEDAVKAVSYQN</sequence>